<dbReference type="SMART" id="SM00823">
    <property type="entry name" value="PKS_PP"/>
    <property type="match status" value="1"/>
</dbReference>
<dbReference type="PROSITE" id="PS00012">
    <property type="entry name" value="PHOSPHOPANTETHEINE"/>
    <property type="match status" value="1"/>
</dbReference>
<dbReference type="PROSITE" id="PS50075">
    <property type="entry name" value="CARRIER"/>
    <property type="match status" value="1"/>
</dbReference>
<reference evidence="11 12" key="1">
    <citation type="journal article" date="2023" name="Res Sq">
        <title>Genomic and morphological characterization of Knufia obscura isolated from the Mars 2020 spacecraft assembly facility.</title>
        <authorList>
            <person name="Chander A.M."/>
            <person name="Teixeira M.M."/>
            <person name="Singh N.K."/>
            <person name="Williams M.P."/>
            <person name="Parker C.W."/>
            <person name="Leo P."/>
            <person name="Stajich J.E."/>
            <person name="Torok T."/>
            <person name="Tighe S."/>
            <person name="Mason C.E."/>
            <person name="Venkateswaran K."/>
        </authorList>
    </citation>
    <scope>NUCLEOTIDE SEQUENCE [LARGE SCALE GENOMIC DNA]</scope>
    <source>
        <strain evidence="11 12">CCFEE 5817</strain>
    </source>
</reference>
<dbReference type="Pfam" id="PF21089">
    <property type="entry name" value="PKS_DH_N"/>
    <property type="match status" value="1"/>
</dbReference>
<evidence type="ECO:0000259" key="10">
    <source>
        <dbReference type="PROSITE" id="PS52019"/>
    </source>
</evidence>
<dbReference type="InterPro" id="IPR036291">
    <property type="entry name" value="NAD(P)-bd_dom_sf"/>
</dbReference>
<accession>A0ABR0RP35</accession>
<dbReference type="Pfam" id="PF23114">
    <property type="entry name" value="NAD-bd_HRPKS_sdrA"/>
    <property type="match status" value="1"/>
</dbReference>
<dbReference type="Pfam" id="PF08659">
    <property type="entry name" value="KR"/>
    <property type="match status" value="1"/>
</dbReference>
<keyword evidence="5" id="KW-0511">Multifunctional enzyme</keyword>
<dbReference type="PROSITE" id="PS52004">
    <property type="entry name" value="KS3_2"/>
    <property type="match status" value="1"/>
</dbReference>
<dbReference type="Gene3D" id="3.40.50.150">
    <property type="entry name" value="Vaccinia Virus protein VP39"/>
    <property type="match status" value="1"/>
</dbReference>
<dbReference type="SMART" id="SM00829">
    <property type="entry name" value="PKS_ER"/>
    <property type="match status" value="1"/>
</dbReference>
<evidence type="ECO:0000313" key="12">
    <source>
        <dbReference type="Proteomes" id="UP001334248"/>
    </source>
</evidence>
<dbReference type="Gene3D" id="3.40.50.720">
    <property type="entry name" value="NAD(P)-binding Rossmann-like Domain"/>
    <property type="match status" value="2"/>
</dbReference>
<dbReference type="Proteomes" id="UP001334248">
    <property type="component" value="Unassembled WGS sequence"/>
</dbReference>
<evidence type="ECO:0000256" key="1">
    <source>
        <dbReference type="ARBA" id="ARBA00022450"/>
    </source>
</evidence>
<evidence type="ECO:0000256" key="4">
    <source>
        <dbReference type="ARBA" id="ARBA00022857"/>
    </source>
</evidence>
<dbReference type="Gene3D" id="3.90.180.10">
    <property type="entry name" value="Medium-chain alcohol dehydrogenases, catalytic domain"/>
    <property type="match status" value="1"/>
</dbReference>
<dbReference type="SUPFAM" id="SSF51735">
    <property type="entry name" value="NAD(P)-binding Rossmann-fold domains"/>
    <property type="match status" value="2"/>
</dbReference>
<dbReference type="Pfam" id="PF13602">
    <property type="entry name" value="ADH_zinc_N_2"/>
    <property type="match status" value="1"/>
</dbReference>
<feature type="active site" description="Proton acceptor; for dehydratase activity" evidence="7">
    <location>
        <position position="965"/>
    </location>
</feature>
<dbReference type="EMBL" id="JAVHJV010000005">
    <property type="protein sequence ID" value="KAK5942328.1"/>
    <property type="molecule type" value="Genomic_DNA"/>
</dbReference>
<feature type="domain" description="PKS/mFAS DH" evidence="10">
    <location>
        <begin position="933"/>
        <end position="1252"/>
    </location>
</feature>
<gene>
    <name evidence="11" type="ORF">PMZ80_004891</name>
</gene>
<dbReference type="RefSeq" id="XP_064730418.1">
    <property type="nucleotide sequence ID" value="XM_064873314.1"/>
</dbReference>
<evidence type="ECO:0000313" key="11">
    <source>
        <dbReference type="EMBL" id="KAK5942328.1"/>
    </source>
</evidence>
<dbReference type="InterPro" id="IPR016036">
    <property type="entry name" value="Malonyl_transacylase_ACP-bd"/>
</dbReference>
<evidence type="ECO:0000256" key="7">
    <source>
        <dbReference type="PROSITE-ProRule" id="PRU01363"/>
    </source>
</evidence>
<dbReference type="InterPro" id="IPR014043">
    <property type="entry name" value="Acyl_transferase_dom"/>
</dbReference>
<dbReference type="InterPro" id="IPR020843">
    <property type="entry name" value="ER"/>
</dbReference>
<dbReference type="InterPro" id="IPR042104">
    <property type="entry name" value="PKS_dehydratase_sf"/>
</dbReference>
<dbReference type="Gene3D" id="3.10.129.110">
    <property type="entry name" value="Polyketide synthase dehydratase"/>
    <property type="match status" value="1"/>
</dbReference>
<dbReference type="InterPro" id="IPR050091">
    <property type="entry name" value="PKS_NRPS_Biosynth_Enz"/>
</dbReference>
<dbReference type="Pfam" id="PF08240">
    <property type="entry name" value="ADH_N"/>
    <property type="match status" value="1"/>
</dbReference>
<name>A0ABR0RP35_9EURO</name>
<dbReference type="InterPro" id="IPR016035">
    <property type="entry name" value="Acyl_Trfase/lysoPLipase"/>
</dbReference>
<dbReference type="InterPro" id="IPR020807">
    <property type="entry name" value="PKS_DH"/>
</dbReference>
<dbReference type="Pfam" id="PF13489">
    <property type="entry name" value="Methyltransf_23"/>
    <property type="match status" value="1"/>
</dbReference>
<evidence type="ECO:0000259" key="9">
    <source>
        <dbReference type="PROSITE" id="PS52004"/>
    </source>
</evidence>
<dbReference type="Pfam" id="PF16197">
    <property type="entry name" value="KAsynt_C_assoc"/>
    <property type="match status" value="1"/>
</dbReference>
<dbReference type="SMART" id="SM00822">
    <property type="entry name" value="PKS_KR"/>
    <property type="match status" value="1"/>
</dbReference>
<dbReference type="CDD" id="cd05195">
    <property type="entry name" value="enoyl_red"/>
    <property type="match status" value="1"/>
</dbReference>
<feature type="active site" description="Proton donor; for dehydratase activity" evidence="7">
    <location>
        <position position="1158"/>
    </location>
</feature>
<dbReference type="InterPro" id="IPR014030">
    <property type="entry name" value="Ketoacyl_synth_N"/>
</dbReference>
<evidence type="ECO:0000256" key="2">
    <source>
        <dbReference type="ARBA" id="ARBA00022553"/>
    </source>
</evidence>
<proteinExistence type="predicted"/>
<dbReference type="InterPro" id="IPR016039">
    <property type="entry name" value="Thiolase-like"/>
</dbReference>
<dbReference type="PANTHER" id="PTHR43775">
    <property type="entry name" value="FATTY ACID SYNTHASE"/>
    <property type="match status" value="1"/>
</dbReference>
<dbReference type="Gene3D" id="3.40.47.10">
    <property type="match status" value="1"/>
</dbReference>
<dbReference type="InterPro" id="IPR011032">
    <property type="entry name" value="GroES-like_sf"/>
</dbReference>
<dbReference type="SMART" id="SM00826">
    <property type="entry name" value="PKS_DH"/>
    <property type="match status" value="1"/>
</dbReference>
<dbReference type="PROSITE" id="PS52019">
    <property type="entry name" value="PKS_MFAS_DH"/>
    <property type="match status" value="1"/>
</dbReference>
<dbReference type="Pfam" id="PF02801">
    <property type="entry name" value="Ketoacyl-synt_C"/>
    <property type="match status" value="1"/>
</dbReference>
<dbReference type="GeneID" id="89998340"/>
<dbReference type="InterPro" id="IPR032821">
    <property type="entry name" value="PKS_assoc"/>
</dbReference>
<dbReference type="SUPFAM" id="SSF53901">
    <property type="entry name" value="Thiolase-like"/>
    <property type="match status" value="1"/>
</dbReference>
<dbReference type="Pfam" id="PF14765">
    <property type="entry name" value="PS-DH"/>
    <property type="match status" value="1"/>
</dbReference>
<evidence type="ECO:0000259" key="8">
    <source>
        <dbReference type="PROSITE" id="PS50075"/>
    </source>
</evidence>
<dbReference type="Gene3D" id="3.30.70.3290">
    <property type="match status" value="1"/>
</dbReference>
<sequence>MASQMPIAIIGMGCRFAGEASNPEKLWKLCAESKSAWSEFPASRFNQDAFYHPNGQKLNTMNVKGGHFLSEDVALFDANFFNFTSELASVYDPQFRLQLELTYEAFENAGLSLQDVAGTNTSVFAGSFFHDYNEMHMRDPETLPRALLVSVGAAMAANRLSHFYDLRGASQTIDTGCSTTLTAFHQACQSIQAGDSDMSVISASNVILNPDNFMVMSSAFLSEAGRSYAFDSRASGYGRGEGSATVVIKRLDHALRDKDPIRAVVRATALNQDGKTETITTPSQEAQAALIRECYKKAGLNPADTTYFEAHGTGTPTGDPIEAGAVASGFSQDGARPSPLKIGSVKTNVGHTETVSGLASIIKVVMALQHKQIPPNVNFEKPNPAIPFDEYRIQIPTKLEAWARQAGIRRASVNNFGYGGANAHAILEDYASYAAFNKSESPLANHCRDLPSSPRSRVFTLSAKDEQAATRMAANLAEHLRTIVTESEQTYLDSLAYTLGQRRSKLPWVNTQSAKSISELINKLEVSQLSPRRTQEKPRIAFAFTGQGAQWWAMGRELIEAYPIFKDTINAAQSHLSDLGCTWSIIDELLKGPEDTRVNELAFSTPLSAVVQIALVELLRSWGVVPAALCSHSSGEVAAAYASGSLTLKAAMAVVFARGQIAGKTIPGVVEKRGAMIATGLGAEELERIYLSRLPKGSVVVACLNSPSSTTASGDADAVDQLENMLKTDNVFGRRLKIDCAYHSHHMEALSPTYRQWLDGLIAPDGKMDPAVIYASPTTGRREIDGSRISGPKHWVDSFASPVQFTRALHAMCFEDEDTTTSDVDVIIEIGPHAALSGPIQETVAQSNFHGCKIQYLPSLVRKMSALDTMHALACELVRAGHPLDMGSVNFPQELPDVQVLHDLPTYPWNHQKRHWSEPRMNRVHRHRTHTDHDLLGSLVLGTNMLAPTWRHILRLSDLPWLRDHVIQSDIVFPAAGYICMAIQASLQVAELNNQIALGYRFRDIEVLLALVIPDNAEGIEVQMTFTPTSSKAIYASEWTEFHVYSINSEGQWTEHCKGLVQTEIATADDAKADVSQTALSRLDNHGPMDAYRKNLAPTDVYNALHHIEVKHGPIFRNLTQVKARDTQAVATFTIADTAAAQPYKHQHAHVIHPTTLDVLFQFGYGNYIALPGANTSASFVPRVIKGLYIAHDIPNDPGHEFRAYSEIVGETSQSFDADLVVVNHTSDGVSPKPVMSVDHYITRSLGEIMQPEDTYNKLARISWQPDINVSSAASMRRALRSPTEERTARTFSNLQRLCMSYMNQAIQNISRKDVSNMEPHHKYLYYWMLLRAEMGFSDKVFACDESEAEDSSSAMETFLQDVEGTVTGRLLCDVGPKIASIMKGEIALSSIVPQQDLLSKHLSEPAGSSQCADKIATYAKLLAHKRPQLRILQVAGANESIAAKVGQALGDHATDIVDRYDITSISEEGTRAIESRLEAWQQLMTFRELDIDKNLEAQGFEAASYDLILIDQVSDTLKSPSRALINARKLLKPEGSLVFTDPRRDLPDRWLTLGLLPEWWQQHEGNSSIQPALSTSAWSAALDDAGFNGIDHVFYDTEHKEQHSCRVIVSTVSANTPPANYAPVVLVTSGTPPPSTWLDSATSALATITGSRPSIEPLEHVQADGKLCIFLGDVERPFLRDPTPQEFTALRDLSARSKGLLWLTSGAAMNYCNIDNSLSQGFLRTLRTEYAGKRAIVLDLDPKQDGWSSSSLGAIRSVFKASFDYTQHIDDFEYAVRDNVIHVPRFYKDYERNRMFVPPSAQKDTAGIQPLMQPGRRLQLAIGTPGILDTLAFVDRDDAGVALQAEQIEIRPKAFGANFRDIMSAMGQLDTNTMGFECAGTIARVGSGAAEKGFKMGDRVAALMRGDYSNAVRTSCTNVVHMPEDMSFEVAASIPKCYSAAYICLKDIAQLQKGESVLIHAACGALGQAAMMIARHVGANIFATASTSEKRDFLHKTYAIPLEQIFNSRDKSFTAGVLQATQDQGVDVVLNSLSGALLQESLNCVAQFGRFIEVGKKDFESNNSLQVGAFTRNVSFSSFDLLQYEEHKGSQVQRALKEVMALVQQQAISLVQPLNVRPLPEIEKTFRLLQSGKQIGKQVLSVNDDDLVSVLPRTPVVKLCSDASYLVVGGLGGIGRTVCEWLIGRGARNIIVMSRSATAEKIRPFADEAAQRGCRVYASACDIADKQSIQTAFDDCDKNMPPIRGVIQGAMVLQDSLVERMTHEQWNGAVRPKVHGSWNLHERLHSKEVDFFVLLSSLSGIVGLPSQCNYAAGNAYQDALAKHRLSQGLHAAAVDIGVVQAVGVVAENDKLAAGLKHWKALTEDQVLQAIGSAILSSPQDPLLLGIEGADWAASGLNRDRRFSPLKPKDSSADHGSDGKGGGMGELAASIATASTFDEACEVVVKAIAKQLVDIFMMDERDVDATKSLVTFGVDSLSAVELRNMLALRAGAEVSIFEIMQATSVNALGSVIAARSSHIDATLVPAKD</sequence>
<dbReference type="Pfam" id="PF00698">
    <property type="entry name" value="Acyl_transf_1"/>
    <property type="match status" value="1"/>
</dbReference>
<dbReference type="SMART" id="SM00825">
    <property type="entry name" value="PKS_KS"/>
    <property type="match status" value="1"/>
</dbReference>
<dbReference type="InterPro" id="IPR020806">
    <property type="entry name" value="PKS_PP-bd"/>
</dbReference>
<organism evidence="11 12">
    <name type="scientific">Knufia obscura</name>
    <dbReference type="NCBI Taxonomy" id="1635080"/>
    <lineage>
        <taxon>Eukaryota</taxon>
        <taxon>Fungi</taxon>
        <taxon>Dikarya</taxon>
        <taxon>Ascomycota</taxon>
        <taxon>Pezizomycotina</taxon>
        <taxon>Eurotiomycetes</taxon>
        <taxon>Chaetothyriomycetidae</taxon>
        <taxon>Chaetothyriales</taxon>
        <taxon>Trichomeriaceae</taxon>
        <taxon>Knufia</taxon>
    </lineage>
</organism>
<dbReference type="InterPro" id="IPR049551">
    <property type="entry name" value="PKS_DH_C"/>
</dbReference>
<keyword evidence="2" id="KW-0597">Phosphoprotein</keyword>
<dbReference type="InterPro" id="IPR020841">
    <property type="entry name" value="PKS_Beta-ketoAc_synthase_dom"/>
</dbReference>
<dbReference type="PANTHER" id="PTHR43775:SF29">
    <property type="entry name" value="ASPERFURANONE POLYKETIDE SYNTHASE AFOG-RELATED"/>
    <property type="match status" value="1"/>
</dbReference>
<dbReference type="InterPro" id="IPR014031">
    <property type="entry name" value="Ketoacyl_synth_C"/>
</dbReference>
<feature type="region of interest" description="C-terminal hotdog fold" evidence="7">
    <location>
        <begin position="1093"/>
        <end position="1252"/>
    </location>
</feature>
<keyword evidence="12" id="KW-1185">Reference proteome</keyword>
<keyword evidence="1" id="KW-0596">Phosphopantetheine</keyword>
<dbReference type="Pfam" id="PF23297">
    <property type="entry name" value="ACP_SdgA_C"/>
    <property type="match status" value="1"/>
</dbReference>
<protein>
    <submittedName>
        <fullName evidence="11">Type I Iterative PKS</fullName>
    </submittedName>
</protein>
<dbReference type="InterPro" id="IPR013968">
    <property type="entry name" value="PKS_KR"/>
</dbReference>
<dbReference type="InterPro" id="IPR001227">
    <property type="entry name" value="Ac_transferase_dom_sf"/>
</dbReference>
<dbReference type="InterPro" id="IPR049552">
    <property type="entry name" value="PKS_DH_N"/>
</dbReference>
<dbReference type="SUPFAM" id="SSF52151">
    <property type="entry name" value="FabD/lysophospholipase-like"/>
    <property type="match status" value="1"/>
</dbReference>
<dbReference type="InterPro" id="IPR013154">
    <property type="entry name" value="ADH-like_N"/>
</dbReference>
<dbReference type="SMART" id="SM00827">
    <property type="entry name" value="PKS_AT"/>
    <property type="match status" value="1"/>
</dbReference>
<dbReference type="InterPro" id="IPR049900">
    <property type="entry name" value="PKS_mFAS_DH"/>
</dbReference>
<feature type="domain" description="Carrier" evidence="8">
    <location>
        <begin position="2439"/>
        <end position="2516"/>
    </location>
</feature>
<dbReference type="SUPFAM" id="SSF55048">
    <property type="entry name" value="Probable ACP-binding domain of malonyl-CoA ACP transacylase"/>
    <property type="match status" value="1"/>
</dbReference>
<keyword evidence="6" id="KW-0012">Acyltransferase</keyword>
<dbReference type="CDD" id="cd00833">
    <property type="entry name" value="PKS"/>
    <property type="match status" value="1"/>
</dbReference>
<keyword evidence="4" id="KW-0521">NADP</keyword>
<feature type="domain" description="Ketosynthase family 3 (KS3)" evidence="9">
    <location>
        <begin position="4"/>
        <end position="429"/>
    </location>
</feature>
<dbReference type="InterPro" id="IPR056501">
    <property type="entry name" value="NAD-bd_HRPKS_sdrA"/>
</dbReference>
<evidence type="ECO:0000256" key="3">
    <source>
        <dbReference type="ARBA" id="ARBA00022679"/>
    </source>
</evidence>
<dbReference type="InterPro" id="IPR029063">
    <property type="entry name" value="SAM-dependent_MTases_sf"/>
</dbReference>
<keyword evidence="3" id="KW-0808">Transferase</keyword>
<evidence type="ECO:0000256" key="6">
    <source>
        <dbReference type="ARBA" id="ARBA00023315"/>
    </source>
</evidence>
<dbReference type="Gene3D" id="3.40.366.10">
    <property type="entry name" value="Malonyl-Coenzyme A Acyl Carrier Protein, domain 2"/>
    <property type="match status" value="1"/>
</dbReference>
<evidence type="ECO:0000256" key="5">
    <source>
        <dbReference type="ARBA" id="ARBA00023268"/>
    </source>
</evidence>
<dbReference type="SUPFAM" id="SSF53335">
    <property type="entry name" value="S-adenosyl-L-methionine-dependent methyltransferases"/>
    <property type="match status" value="1"/>
</dbReference>
<dbReference type="InterPro" id="IPR036736">
    <property type="entry name" value="ACP-like_sf"/>
</dbReference>
<dbReference type="SUPFAM" id="SSF50129">
    <property type="entry name" value="GroES-like"/>
    <property type="match status" value="1"/>
</dbReference>
<dbReference type="InterPro" id="IPR009081">
    <property type="entry name" value="PP-bd_ACP"/>
</dbReference>
<dbReference type="Pfam" id="PF00109">
    <property type="entry name" value="ketoacyl-synt"/>
    <property type="match status" value="1"/>
</dbReference>
<comment type="caution">
    <text evidence="11">The sequence shown here is derived from an EMBL/GenBank/DDBJ whole genome shotgun (WGS) entry which is preliminary data.</text>
</comment>
<dbReference type="InterPro" id="IPR057326">
    <property type="entry name" value="KR_dom"/>
</dbReference>
<dbReference type="InterPro" id="IPR006162">
    <property type="entry name" value="Ppantetheine_attach_site"/>
</dbReference>
<dbReference type="Gene3D" id="1.10.1200.10">
    <property type="entry name" value="ACP-like"/>
    <property type="match status" value="1"/>
</dbReference>
<feature type="region of interest" description="N-terminal hotdog fold" evidence="7">
    <location>
        <begin position="933"/>
        <end position="1068"/>
    </location>
</feature>
<dbReference type="SUPFAM" id="SSF47336">
    <property type="entry name" value="ACP-like"/>
    <property type="match status" value="1"/>
</dbReference>